<organism evidence="1">
    <name type="scientific">Solanum chacoense</name>
    <name type="common">Chaco potato</name>
    <dbReference type="NCBI Taxonomy" id="4108"/>
    <lineage>
        <taxon>Eukaryota</taxon>
        <taxon>Viridiplantae</taxon>
        <taxon>Streptophyta</taxon>
        <taxon>Embryophyta</taxon>
        <taxon>Tracheophyta</taxon>
        <taxon>Spermatophyta</taxon>
        <taxon>Magnoliopsida</taxon>
        <taxon>eudicotyledons</taxon>
        <taxon>Gunneridae</taxon>
        <taxon>Pentapetalae</taxon>
        <taxon>asterids</taxon>
        <taxon>lamiids</taxon>
        <taxon>Solanales</taxon>
        <taxon>Solanaceae</taxon>
        <taxon>Solanoideae</taxon>
        <taxon>Solaneae</taxon>
        <taxon>Solanum</taxon>
    </lineage>
</organism>
<reference evidence="1" key="1">
    <citation type="submission" date="2015-12" db="EMBL/GenBank/DDBJ databases">
        <title>Gene expression during late stages of embryo sac development: a critical building block for successful pollen-pistil interactions.</title>
        <authorList>
            <person name="Liu Y."/>
            <person name="Joly V."/>
            <person name="Sabar M."/>
            <person name="Matton D.P."/>
        </authorList>
    </citation>
    <scope>NUCLEOTIDE SEQUENCE</scope>
</reference>
<protein>
    <submittedName>
        <fullName evidence="1">Putative ovule protein</fullName>
    </submittedName>
</protein>
<evidence type="ECO:0000313" key="1">
    <source>
        <dbReference type="EMBL" id="JAP19321.1"/>
    </source>
</evidence>
<sequence>MYNFFSQVLTERLKGVMAKLVDSQQMTFIKGRKIMDSVLVANEAVDSRLKQKKPGILCKLHTKKA</sequence>
<dbReference type="AlphaFoldDB" id="A0A0V0HHK5"/>
<name>A0A0V0HHK5_SOLCH</name>
<proteinExistence type="predicted"/>
<accession>A0A0V0HHK5</accession>
<dbReference type="EMBL" id="GEDG01020198">
    <property type="protein sequence ID" value="JAP19321.1"/>
    <property type="molecule type" value="Transcribed_RNA"/>
</dbReference>